<accession>A0A4Q9PJJ8</accession>
<feature type="transmembrane region" description="Helical" evidence="1">
    <location>
        <begin position="238"/>
        <end position="260"/>
    </location>
</feature>
<dbReference type="InterPro" id="IPR045340">
    <property type="entry name" value="DUF6533"/>
</dbReference>
<dbReference type="Proteomes" id="UP000292082">
    <property type="component" value="Unassembled WGS sequence"/>
</dbReference>
<feature type="transmembrane region" description="Helical" evidence="1">
    <location>
        <begin position="266"/>
        <end position="284"/>
    </location>
</feature>
<feature type="domain" description="DUF6533" evidence="2">
    <location>
        <begin position="26"/>
        <end position="71"/>
    </location>
</feature>
<feature type="transmembrane region" description="Helical" evidence="1">
    <location>
        <begin position="191"/>
        <end position="210"/>
    </location>
</feature>
<feature type="transmembrane region" description="Helical" evidence="1">
    <location>
        <begin position="57"/>
        <end position="76"/>
    </location>
</feature>
<dbReference type="AlphaFoldDB" id="A0A4Q9PJJ8"/>
<evidence type="ECO:0000313" key="3">
    <source>
        <dbReference type="EMBL" id="TBU54279.1"/>
    </source>
</evidence>
<keyword evidence="4" id="KW-1185">Reference proteome</keyword>
<dbReference type="Pfam" id="PF20151">
    <property type="entry name" value="DUF6533"/>
    <property type="match status" value="1"/>
</dbReference>
<feature type="transmembrane region" description="Helical" evidence="1">
    <location>
        <begin position="106"/>
        <end position="126"/>
    </location>
</feature>
<keyword evidence="1" id="KW-1133">Transmembrane helix</keyword>
<proteinExistence type="predicted"/>
<organism evidence="3 4">
    <name type="scientific">Dichomitus squalens</name>
    <dbReference type="NCBI Taxonomy" id="114155"/>
    <lineage>
        <taxon>Eukaryota</taxon>
        <taxon>Fungi</taxon>
        <taxon>Dikarya</taxon>
        <taxon>Basidiomycota</taxon>
        <taxon>Agaricomycotina</taxon>
        <taxon>Agaricomycetes</taxon>
        <taxon>Polyporales</taxon>
        <taxon>Polyporaceae</taxon>
        <taxon>Dichomitus</taxon>
    </lineage>
</organism>
<keyword evidence="1" id="KW-0812">Transmembrane</keyword>
<reference evidence="3 4" key="1">
    <citation type="submission" date="2019-01" db="EMBL/GenBank/DDBJ databases">
        <title>Draft genome sequences of three monokaryotic isolates of the white-rot basidiomycete fungus Dichomitus squalens.</title>
        <authorList>
            <consortium name="DOE Joint Genome Institute"/>
            <person name="Lopez S.C."/>
            <person name="Andreopoulos B."/>
            <person name="Pangilinan J."/>
            <person name="Lipzen A."/>
            <person name="Riley R."/>
            <person name="Ahrendt S."/>
            <person name="Ng V."/>
            <person name="Barry K."/>
            <person name="Daum C."/>
            <person name="Grigoriev I.V."/>
            <person name="Hilden K.S."/>
            <person name="Makela M.R."/>
            <person name="de Vries R.P."/>
        </authorList>
    </citation>
    <scope>NUCLEOTIDE SEQUENCE [LARGE SCALE GENOMIC DNA]</scope>
    <source>
        <strain evidence="3 4">CBS 464.89</strain>
    </source>
</reference>
<keyword evidence="1" id="KW-0472">Membrane</keyword>
<dbReference type="EMBL" id="ML145192">
    <property type="protein sequence ID" value="TBU54279.1"/>
    <property type="molecule type" value="Genomic_DNA"/>
</dbReference>
<evidence type="ECO:0000256" key="1">
    <source>
        <dbReference type="SAM" id="Phobius"/>
    </source>
</evidence>
<protein>
    <recommendedName>
        <fullName evidence="2">DUF6533 domain-containing protein</fullName>
    </recommendedName>
</protein>
<feature type="transmembrane region" description="Helical" evidence="1">
    <location>
        <begin position="15"/>
        <end position="37"/>
    </location>
</feature>
<evidence type="ECO:0000313" key="4">
    <source>
        <dbReference type="Proteomes" id="UP000292082"/>
    </source>
</evidence>
<evidence type="ECO:0000259" key="2">
    <source>
        <dbReference type="Pfam" id="PF20151"/>
    </source>
</evidence>
<sequence>MHSPSDAVVPTGEYVAYHASMLPAMYCRVAVASFVLYDWMITLPREVQLFWMGRSSILSVCLFISNRYLTVFWWILNMIRTAPLFDKLNVIAIATGSCHRMALASLILYSFMLIPTALFASLRAYALSRQWKLALAIFVLAIVPVATHVVCPSLLASSQTMFPYGPFGIVDPKLGCLCTGTLPSALDHGRVSAILVDAVLVAITGELLPVSAQSVRDLLKLWNSTGLMGVMLRDGMRYFVVLLLINTLHLTFTELSIVTASGSTSVISLFTTAISSIFVSHFLLDLQEAYQRKVVCLASNDPLRSSHGVNLSSIACEPVLGSLGATIDPADWEFPELYAGGDNPLAEDPLPTEGSHPQCSLVEDRVSVAEGGGIAISGEHVGRAVQI</sequence>
<gene>
    <name evidence="3" type="ORF">BD310DRAFT_828344</name>
</gene>
<feature type="transmembrane region" description="Helical" evidence="1">
    <location>
        <begin position="133"/>
        <end position="155"/>
    </location>
</feature>
<name>A0A4Q9PJJ8_9APHY</name>